<feature type="transmembrane region" description="Helical" evidence="1">
    <location>
        <begin position="9"/>
        <end position="33"/>
    </location>
</feature>
<comment type="caution">
    <text evidence="2">The sequence shown here is derived from an EMBL/GenBank/DDBJ whole genome shotgun (WGS) entry which is preliminary data.</text>
</comment>
<reference evidence="2" key="1">
    <citation type="submission" date="2013-04" db="EMBL/GenBank/DDBJ databases">
        <title>Genome sequence of Chlamydia psittaci 10_881_SC42.</title>
        <authorList>
            <person name="Huot-Creasy H."/>
            <person name="McCracken C.L."/>
            <person name="Humphries M."/>
            <person name="Sachse K."/>
            <person name="Laroucau K."/>
            <person name="Bavoil P."/>
            <person name="Myers G.S."/>
        </authorList>
    </citation>
    <scope>NUCLEOTIDE SEQUENCE [LARGE SCALE GENOMIC DNA]</scope>
    <source>
        <strain evidence="2">10_881_SC42</strain>
    </source>
</reference>
<evidence type="ECO:0000313" key="3">
    <source>
        <dbReference type="Proteomes" id="UP000014821"/>
    </source>
</evidence>
<name>A0ABN0MSZ6_9CHLA</name>
<keyword evidence="1" id="KW-0472">Membrane</keyword>
<dbReference type="Proteomes" id="UP000014821">
    <property type="component" value="Unassembled WGS sequence"/>
</dbReference>
<gene>
    <name evidence="2" type="ORF">CP10881SC42_0175</name>
</gene>
<organism evidence="2 3">
    <name type="scientific">Chlamydia avium</name>
    <dbReference type="NCBI Taxonomy" id="1457141"/>
    <lineage>
        <taxon>Bacteria</taxon>
        <taxon>Pseudomonadati</taxon>
        <taxon>Chlamydiota</taxon>
        <taxon>Chlamydiia</taxon>
        <taxon>Chlamydiales</taxon>
        <taxon>Chlamydiaceae</taxon>
        <taxon>Chlamydia/Chlamydophila group</taxon>
        <taxon>Chlamydia</taxon>
    </lineage>
</organism>
<protein>
    <submittedName>
        <fullName evidence="2">Regulator of sigma subunit</fullName>
    </submittedName>
</protein>
<keyword evidence="1" id="KW-0812">Transmembrane</keyword>
<accession>A0ABN0MSZ6</accession>
<proteinExistence type="predicted"/>
<feature type="transmembrane region" description="Helical" evidence="1">
    <location>
        <begin position="296"/>
        <end position="315"/>
    </location>
</feature>
<dbReference type="EMBL" id="ATND01000001">
    <property type="protein sequence ID" value="EPP38583.1"/>
    <property type="molecule type" value="Genomic_DNA"/>
</dbReference>
<keyword evidence="1" id="KW-1133">Transmembrane helix</keyword>
<evidence type="ECO:0000313" key="2">
    <source>
        <dbReference type="EMBL" id="EPP38583.1"/>
    </source>
</evidence>
<keyword evidence="3" id="KW-1185">Reference proteome</keyword>
<sequence>MKQNFTKRILFFLFLVIPIPLILNLIVLSVFSFSAAKNTIINNLHTHATHFNLEFEKKLSIHKIFLKRLANTLALKANTADDFYTQAYHEVLSISDSDFSLCLIPLVNENIQAKNPLDPFIRYLKKHPEIKKKLSRNTGKACILTVPSETQHQNDYYLVIPEDIEAWNSPMQAGLIVGFYPMHFLQKDLFKSLHLQNEDICLLNKYGEVLFSSNPELSSMVFSLDIAHFPKITPKLATTPISIKEPPKILREGNLVSMKMKHTSYLGILLNQIPIQGVYSLSIVPSSLLITKTIKLPLNVIFFYLLAFLGMGWILRKMNKRLNHPIQELATCMESAWRGNHNIRYESCPYAYEINELGNIFNCTLLLLLNSKEKAEIEYVSGSKLQKELTILDSLQQTLLSPDFPEFPEISFSSQHLGNRLSGHFYGWKHSQNIFLGVLGTAGDIGLPSYLYALSAQSLFLTYANLFPSLEKISEKTLVSFKQITEGDSTISMTFLRYCSTENTLELISSGETPPLVFLKNENTFSQLSTPRTQKIQSKDILVCITGNPKLAEYLLHLPIEELLKDSLSPLNSDNFIETLKEMLDQTSIDDSTVSFFTFN</sequence>
<dbReference type="InterPro" id="IPR036457">
    <property type="entry name" value="PPM-type-like_dom_sf"/>
</dbReference>
<evidence type="ECO:0000256" key="1">
    <source>
        <dbReference type="SAM" id="Phobius"/>
    </source>
</evidence>
<dbReference type="Gene3D" id="3.60.40.10">
    <property type="entry name" value="PPM-type phosphatase domain"/>
    <property type="match status" value="1"/>
</dbReference>
<dbReference type="RefSeq" id="WP_020355658.1">
    <property type="nucleotide sequence ID" value="NZ_KE360587.1"/>
</dbReference>